<dbReference type="NCBIfam" id="NF003559">
    <property type="entry name" value="PRK05234.1"/>
    <property type="match status" value="1"/>
</dbReference>
<proteinExistence type="inferred from homology"/>
<dbReference type="InterPro" id="IPR018148">
    <property type="entry name" value="Methylglyoxal_synth_AS"/>
</dbReference>
<dbReference type="RefSeq" id="WP_090074028.1">
    <property type="nucleotide sequence ID" value="NZ_FOVR01000009.1"/>
</dbReference>
<feature type="binding site" evidence="2">
    <location>
        <position position="100"/>
    </location>
    <ligand>
        <name>substrate</name>
    </ligand>
</feature>
<dbReference type="GO" id="GO:0005829">
    <property type="term" value="C:cytosol"/>
    <property type="evidence" value="ECO:0007669"/>
    <property type="project" value="TreeGrafter"/>
</dbReference>
<reference evidence="5 6" key="1">
    <citation type="submission" date="2016-10" db="EMBL/GenBank/DDBJ databases">
        <authorList>
            <person name="de Groot N.N."/>
        </authorList>
    </citation>
    <scope>NUCLEOTIDE SEQUENCE [LARGE SCALE GENOMIC DNA]</scope>
    <source>
        <strain evidence="5 6">CGMCC 1.9157</strain>
    </source>
</reference>
<dbReference type="GO" id="GO:0019242">
    <property type="term" value="P:methylglyoxal biosynthetic process"/>
    <property type="evidence" value="ECO:0007669"/>
    <property type="project" value="UniProtKB-UniRule"/>
</dbReference>
<feature type="active site" description="Proton donor/acceptor" evidence="2 3">
    <location>
        <position position="73"/>
    </location>
</feature>
<accession>A0A1I5IPS6</accession>
<feature type="binding site" evidence="2">
    <location>
        <position position="24"/>
    </location>
    <ligand>
        <name>substrate</name>
    </ligand>
</feature>
<dbReference type="EC" id="4.2.3.3" evidence="2"/>
<feature type="binding site" evidence="2">
    <location>
        <position position="20"/>
    </location>
    <ligand>
        <name>substrate</name>
    </ligand>
</feature>
<feature type="binding site" evidence="2">
    <location>
        <begin position="67"/>
        <end position="68"/>
    </location>
    <ligand>
        <name>substrate</name>
    </ligand>
</feature>
<comment type="similarity">
    <text evidence="1 2">Belongs to the methylglyoxal synthase family.</text>
</comment>
<protein>
    <recommendedName>
        <fullName evidence="2">Methylglyoxal synthase</fullName>
        <shortName evidence="2">MGS</shortName>
        <ecNumber evidence="2">4.2.3.3</ecNumber>
    </recommendedName>
</protein>
<organism evidence="5 6">
    <name type="scientific">Cohaesibacter marisflavi</name>
    <dbReference type="NCBI Taxonomy" id="655353"/>
    <lineage>
        <taxon>Bacteria</taxon>
        <taxon>Pseudomonadati</taxon>
        <taxon>Pseudomonadota</taxon>
        <taxon>Alphaproteobacteria</taxon>
        <taxon>Hyphomicrobiales</taxon>
        <taxon>Cohaesibacteraceae</taxon>
    </lineage>
</organism>
<dbReference type="OrthoDB" id="9787147at2"/>
<dbReference type="AlphaFoldDB" id="A0A1I5IPS6"/>
<dbReference type="InterPro" id="IPR036914">
    <property type="entry name" value="MGS-like_dom_sf"/>
</dbReference>
<dbReference type="InterPro" id="IPR004363">
    <property type="entry name" value="Methylgl_synth"/>
</dbReference>
<keyword evidence="2" id="KW-0456">Lyase</keyword>
<dbReference type="GO" id="GO:0008929">
    <property type="term" value="F:methylglyoxal synthase activity"/>
    <property type="evidence" value="ECO:0007669"/>
    <property type="project" value="UniProtKB-UniRule"/>
</dbReference>
<evidence type="ECO:0000256" key="1">
    <source>
        <dbReference type="ARBA" id="ARBA00006287"/>
    </source>
</evidence>
<name>A0A1I5IPS6_9HYPH</name>
<evidence type="ECO:0000313" key="5">
    <source>
        <dbReference type="EMBL" id="SFO62442.1"/>
    </source>
</evidence>
<dbReference type="PIRSF" id="PIRSF006614">
    <property type="entry name" value="Methylglyox_syn"/>
    <property type="match status" value="1"/>
</dbReference>
<evidence type="ECO:0000259" key="4">
    <source>
        <dbReference type="PROSITE" id="PS51855"/>
    </source>
</evidence>
<dbReference type="SUPFAM" id="SSF52335">
    <property type="entry name" value="Methylglyoxal synthase-like"/>
    <property type="match status" value="1"/>
</dbReference>
<keyword evidence="6" id="KW-1185">Reference proteome</keyword>
<sequence length="142" mass="15564">MQDNDSKEDDAPLRIALVAHDAKKDDIVDWVGKHLNLLRKATFVGTGTTGGRIKKAFPELDLTPLFSGPLGGDQQIGAMIAEGKLDGLIFFVDPLSPMPHDVDVKALNRLAVVYDLPMAQSRRSANMIIRGMMMEKYGTIDL</sequence>
<dbReference type="HAMAP" id="MF_00549">
    <property type="entry name" value="Methylglyoxal_synth"/>
    <property type="match status" value="1"/>
</dbReference>
<gene>
    <name evidence="2" type="primary">mgsA</name>
    <name evidence="5" type="ORF">SAMN04488056_109123</name>
</gene>
<dbReference type="PANTHER" id="PTHR30492:SF0">
    <property type="entry name" value="METHYLGLYOXAL SYNTHASE"/>
    <property type="match status" value="1"/>
</dbReference>
<dbReference type="EMBL" id="FOVR01000009">
    <property type="protein sequence ID" value="SFO62442.1"/>
    <property type="molecule type" value="Genomic_DNA"/>
</dbReference>
<comment type="catalytic activity">
    <reaction evidence="2">
        <text>dihydroxyacetone phosphate = methylglyoxal + phosphate</text>
        <dbReference type="Rhea" id="RHEA:17937"/>
        <dbReference type="ChEBI" id="CHEBI:17158"/>
        <dbReference type="ChEBI" id="CHEBI:43474"/>
        <dbReference type="ChEBI" id="CHEBI:57642"/>
        <dbReference type="EC" id="4.2.3.3"/>
    </reaction>
</comment>
<dbReference type="Gene3D" id="3.40.50.1380">
    <property type="entry name" value="Methylglyoxal synthase-like domain"/>
    <property type="match status" value="1"/>
</dbReference>
<dbReference type="PANTHER" id="PTHR30492">
    <property type="entry name" value="METHYLGLYOXAL SYNTHASE"/>
    <property type="match status" value="1"/>
</dbReference>
<dbReference type="STRING" id="655353.SAMN04488056_109123"/>
<comment type="function">
    <text evidence="2">Catalyzes the formation of methylglyoxal from dihydroxyacetone phosphate.</text>
</comment>
<evidence type="ECO:0000256" key="2">
    <source>
        <dbReference type="HAMAP-Rule" id="MF_00549"/>
    </source>
</evidence>
<feature type="domain" description="MGS-like" evidence="4">
    <location>
        <begin position="1"/>
        <end position="142"/>
    </location>
</feature>
<feature type="binding site" evidence="2">
    <location>
        <begin position="46"/>
        <end position="49"/>
    </location>
    <ligand>
        <name>substrate</name>
    </ligand>
</feature>
<evidence type="ECO:0000256" key="3">
    <source>
        <dbReference type="PIRSR" id="PIRSR006614-1"/>
    </source>
</evidence>
<dbReference type="Pfam" id="PF02142">
    <property type="entry name" value="MGS"/>
    <property type="match status" value="1"/>
</dbReference>
<evidence type="ECO:0000313" key="6">
    <source>
        <dbReference type="Proteomes" id="UP000199236"/>
    </source>
</evidence>
<dbReference type="PROSITE" id="PS01335">
    <property type="entry name" value="METHYLGLYOXAL_SYNTH"/>
    <property type="match status" value="1"/>
</dbReference>
<dbReference type="InterPro" id="IPR011607">
    <property type="entry name" value="MGS-like_dom"/>
</dbReference>
<dbReference type="Proteomes" id="UP000199236">
    <property type="component" value="Unassembled WGS sequence"/>
</dbReference>
<dbReference type="SMART" id="SM00851">
    <property type="entry name" value="MGS"/>
    <property type="match status" value="1"/>
</dbReference>
<dbReference type="PROSITE" id="PS51855">
    <property type="entry name" value="MGS"/>
    <property type="match status" value="1"/>
</dbReference>